<gene>
    <name evidence="1" type="ORF">A3B40_01745</name>
</gene>
<dbReference type="Gene3D" id="3.40.1050.10">
    <property type="entry name" value="Carbonic anhydrase"/>
    <property type="match status" value="1"/>
</dbReference>
<dbReference type="Proteomes" id="UP000178040">
    <property type="component" value="Unassembled WGS sequence"/>
</dbReference>
<accession>A0A1F7IM93</accession>
<dbReference type="InterPro" id="IPR036874">
    <property type="entry name" value="Carbonic_anhydrase_sf"/>
</dbReference>
<proteinExistence type="predicted"/>
<dbReference type="InterPro" id="IPR046871">
    <property type="entry name" value="Pro_CA_2"/>
</dbReference>
<dbReference type="GO" id="GO:0004089">
    <property type="term" value="F:carbonate dehydratase activity"/>
    <property type="evidence" value="ECO:0007669"/>
    <property type="project" value="InterPro"/>
</dbReference>
<name>A0A1F7IM93_9BACT</name>
<evidence type="ECO:0000313" key="1">
    <source>
        <dbReference type="EMBL" id="OGK44491.1"/>
    </source>
</evidence>
<sequence>MSTHICEALVVSCIDFRLQKKIQKWLSKNFKNKAYDYVGFAGASKDLKIILKQLDISVRLHKIKQVVLIHHEDCGAYGKDSTPENHARDLKKAKKKITKLYPKLQTNLYYLHLDGKFDEVK</sequence>
<dbReference type="AlphaFoldDB" id="A0A1F7IM93"/>
<dbReference type="EMBL" id="MGAI01000027">
    <property type="protein sequence ID" value="OGK44491.1"/>
    <property type="molecule type" value="Genomic_DNA"/>
</dbReference>
<protein>
    <recommendedName>
        <fullName evidence="3">Carbonic anhydrase</fullName>
    </recommendedName>
</protein>
<dbReference type="GO" id="GO:0008270">
    <property type="term" value="F:zinc ion binding"/>
    <property type="evidence" value="ECO:0007669"/>
    <property type="project" value="InterPro"/>
</dbReference>
<dbReference type="Pfam" id="PF20393">
    <property type="entry name" value="Pro_CA_2"/>
    <property type="match status" value="1"/>
</dbReference>
<reference evidence="1 2" key="1">
    <citation type="journal article" date="2016" name="Nat. Commun.">
        <title>Thousands of microbial genomes shed light on interconnected biogeochemical processes in an aquifer system.</title>
        <authorList>
            <person name="Anantharaman K."/>
            <person name="Brown C.T."/>
            <person name="Hug L.A."/>
            <person name="Sharon I."/>
            <person name="Castelle C.J."/>
            <person name="Probst A.J."/>
            <person name="Thomas B.C."/>
            <person name="Singh A."/>
            <person name="Wilkins M.J."/>
            <person name="Karaoz U."/>
            <person name="Brodie E.L."/>
            <person name="Williams K.H."/>
            <person name="Hubbard S.S."/>
            <person name="Banfield J.F."/>
        </authorList>
    </citation>
    <scope>NUCLEOTIDE SEQUENCE [LARGE SCALE GENOMIC DNA]</scope>
</reference>
<comment type="caution">
    <text evidence="1">The sequence shown here is derived from an EMBL/GenBank/DDBJ whole genome shotgun (WGS) entry which is preliminary data.</text>
</comment>
<dbReference type="SUPFAM" id="SSF53056">
    <property type="entry name" value="beta-carbonic anhydrase, cab"/>
    <property type="match status" value="1"/>
</dbReference>
<organism evidence="1 2">
    <name type="scientific">Candidatus Roizmanbacteria bacterium RIFCSPLOWO2_01_FULL_37_16</name>
    <dbReference type="NCBI Taxonomy" id="1802058"/>
    <lineage>
        <taxon>Bacteria</taxon>
        <taxon>Candidatus Roizmaniibacteriota</taxon>
    </lineage>
</organism>
<evidence type="ECO:0000313" key="2">
    <source>
        <dbReference type="Proteomes" id="UP000178040"/>
    </source>
</evidence>
<evidence type="ECO:0008006" key="3">
    <source>
        <dbReference type="Google" id="ProtNLM"/>
    </source>
</evidence>